<evidence type="ECO:0000256" key="1">
    <source>
        <dbReference type="ARBA" id="ARBA00004604"/>
    </source>
</evidence>
<feature type="domain" description="NUC153" evidence="7">
    <location>
        <begin position="590"/>
        <end position="618"/>
    </location>
</feature>
<evidence type="ECO:0000259" key="7">
    <source>
        <dbReference type="Pfam" id="PF08159"/>
    </source>
</evidence>
<dbReference type="InterPro" id="IPR040382">
    <property type="entry name" value="NOL10/Enp2"/>
</dbReference>
<evidence type="ECO:0000256" key="6">
    <source>
        <dbReference type="SAM" id="MobiDB-lite"/>
    </source>
</evidence>
<dbReference type="Pfam" id="PF23097">
    <property type="entry name" value="NOL10_2nd"/>
    <property type="match status" value="1"/>
</dbReference>
<comment type="subcellular location">
    <subcellularLocation>
        <location evidence="1">Nucleus</location>
        <location evidence="1">Nucleolus</location>
    </subcellularLocation>
</comment>
<accession>A0A077QZD0</accession>
<dbReference type="InterPro" id="IPR012580">
    <property type="entry name" value="NUC153"/>
</dbReference>
<dbReference type="PANTHER" id="PTHR14927:SF0">
    <property type="entry name" value="NUCLEOLAR PROTEIN 10"/>
    <property type="match status" value="1"/>
</dbReference>
<dbReference type="Pfam" id="PF23098">
    <property type="entry name" value="Beta-prop_NOL10_N"/>
    <property type="match status" value="1"/>
</dbReference>
<feature type="compositionally biased region" description="Basic and acidic residues" evidence="6">
    <location>
        <begin position="622"/>
        <end position="632"/>
    </location>
</feature>
<feature type="compositionally biased region" description="Acidic residues" evidence="6">
    <location>
        <begin position="658"/>
        <end position="674"/>
    </location>
</feature>
<dbReference type="InterPro" id="IPR056550">
    <property type="entry name" value="NOL10_2nd"/>
</dbReference>
<evidence type="ECO:0000256" key="2">
    <source>
        <dbReference type="ARBA" id="ARBA00005264"/>
    </source>
</evidence>
<evidence type="ECO:0000313" key="10">
    <source>
        <dbReference type="EMBL" id="CDI55590.1"/>
    </source>
</evidence>
<comment type="similarity">
    <text evidence="2">Belongs to the WD repeat NOL10/ENP2 family.</text>
</comment>
<evidence type="ECO:0000259" key="9">
    <source>
        <dbReference type="Pfam" id="PF23098"/>
    </source>
</evidence>
<dbReference type="InterPro" id="IPR056551">
    <property type="entry name" value="Beta-prop_NOL10_N"/>
</dbReference>
<dbReference type="EMBL" id="HG529654">
    <property type="protein sequence ID" value="CDI55590.1"/>
    <property type="molecule type" value="Genomic_DNA"/>
</dbReference>
<evidence type="ECO:0000256" key="4">
    <source>
        <dbReference type="ARBA" id="ARBA00022737"/>
    </source>
</evidence>
<dbReference type="SUPFAM" id="SSF50978">
    <property type="entry name" value="WD40 repeat-like"/>
    <property type="match status" value="1"/>
</dbReference>
<dbReference type="PANTHER" id="PTHR14927">
    <property type="entry name" value="NUCLEOLAR PROTEIN 10"/>
    <property type="match status" value="1"/>
</dbReference>
<protein>
    <submittedName>
        <fullName evidence="10">Nuc153 and wd40 repeat-containing nucleolar rrna processing-related protein</fullName>
    </submittedName>
</protein>
<dbReference type="AlphaFoldDB" id="A0A077QZD0"/>
<dbReference type="InterPro" id="IPR036322">
    <property type="entry name" value="WD40_repeat_dom_sf"/>
</dbReference>
<name>A0A077QZD0_9BASI</name>
<keyword evidence="4" id="KW-0677">Repeat</keyword>
<keyword evidence="5" id="KW-0539">Nucleus</keyword>
<feature type="compositionally biased region" description="Basic and acidic residues" evidence="6">
    <location>
        <begin position="777"/>
        <end position="799"/>
    </location>
</feature>
<feature type="region of interest" description="Disordered" evidence="6">
    <location>
        <begin position="23"/>
        <end position="50"/>
    </location>
</feature>
<evidence type="ECO:0000256" key="3">
    <source>
        <dbReference type="ARBA" id="ARBA00022574"/>
    </source>
</evidence>
<dbReference type="GO" id="GO:0032040">
    <property type="term" value="C:small-subunit processome"/>
    <property type="evidence" value="ECO:0007669"/>
    <property type="project" value="TreeGrafter"/>
</dbReference>
<reference evidence="10" key="1">
    <citation type="journal article" date="2014" name="Genome Biol. Evol.">
        <title>Gene Loss Rather Than Gene Gain Is Associated with a Host Jump from Monocots to Dicots in the Smut Fungus Melanopsichium pennsylvanicum.</title>
        <authorList>
            <person name="Sharma R."/>
            <person name="Mishra B."/>
            <person name="Runge F."/>
            <person name="Thines M."/>
        </authorList>
    </citation>
    <scope>NUCLEOTIDE SEQUENCE</scope>
    <source>
        <strain evidence="10">4</strain>
    </source>
</reference>
<evidence type="ECO:0000256" key="5">
    <source>
        <dbReference type="ARBA" id="ARBA00023242"/>
    </source>
</evidence>
<feature type="compositionally biased region" description="Basic and acidic residues" evidence="6">
    <location>
        <begin position="810"/>
        <end position="826"/>
    </location>
</feature>
<dbReference type="InterPro" id="IPR015943">
    <property type="entry name" value="WD40/YVTN_repeat-like_dom_sf"/>
</dbReference>
<keyword evidence="3" id="KW-0853">WD repeat</keyword>
<organism evidence="10">
    <name type="scientific">Melanopsichium pennsylvanicum 4</name>
    <dbReference type="NCBI Taxonomy" id="1398559"/>
    <lineage>
        <taxon>Eukaryota</taxon>
        <taxon>Fungi</taxon>
        <taxon>Dikarya</taxon>
        <taxon>Basidiomycota</taxon>
        <taxon>Ustilaginomycotina</taxon>
        <taxon>Ustilaginomycetes</taxon>
        <taxon>Ustilaginales</taxon>
        <taxon>Ustilaginaceae</taxon>
        <taxon>Melanopsichium</taxon>
    </lineage>
</organism>
<dbReference type="GO" id="GO:0000462">
    <property type="term" value="P:maturation of SSU-rRNA from tricistronic rRNA transcript (SSU-rRNA, 5.8S rRNA, LSU-rRNA)"/>
    <property type="evidence" value="ECO:0007669"/>
    <property type="project" value="TreeGrafter"/>
</dbReference>
<feature type="domain" description="Nucleolar protein 10-like second" evidence="8">
    <location>
        <begin position="444"/>
        <end position="491"/>
    </location>
</feature>
<dbReference type="Pfam" id="PF08159">
    <property type="entry name" value="NUC153"/>
    <property type="match status" value="1"/>
</dbReference>
<dbReference type="GO" id="GO:0030686">
    <property type="term" value="C:90S preribosome"/>
    <property type="evidence" value="ECO:0007669"/>
    <property type="project" value="TreeGrafter"/>
</dbReference>
<evidence type="ECO:0000259" key="8">
    <source>
        <dbReference type="Pfam" id="PF23097"/>
    </source>
</evidence>
<feature type="region of interest" description="Disordered" evidence="6">
    <location>
        <begin position="616"/>
        <end position="847"/>
    </location>
</feature>
<feature type="domain" description="Nucleolar protein 10-like N-terminal" evidence="9">
    <location>
        <begin position="45"/>
        <end position="432"/>
    </location>
</feature>
<proteinExistence type="inferred from homology"/>
<feature type="compositionally biased region" description="Acidic residues" evidence="6">
    <location>
        <begin position="633"/>
        <end position="651"/>
    </location>
</feature>
<feature type="region of interest" description="Disordered" evidence="6">
    <location>
        <begin position="561"/>
        <end position="589"/>
    </location>
</feature>
<sequence>MPAAIEPARVYTVSGGGAATAGAAGTSFNSSSLPDLLRKSGSSNKRKKRKTALKDEEILSRIELIQDFEFPEASNRLIATRDGQSIVATGTYKPQIRVWDCEQLSLKFERHTDAENVDFLMLSDDWTKSLHLQTDRTVQLQAQGGAHARVRIPKFGRALAYHFPSADAIVAAAGREVYRLNLDQGRFLAPFVLGGGDLGEPTGCNAIDVNPAHGLLCFGAQGTGVVEMWDHRMRKRAGVLSVATETVLDAALLVARRNLPGVIGEGDESTATKEALSSLSVTALAGAEDGLNLAVGTNTGHVLLYDLRMHRPYQTKDQGFGLPIKKVMWPGDKATSTTGGAGPRTRSEAEGKVLSADAKVIKVWDKDSGDNLVSVTPPSAATDINDVAHYPGTGLLMAAVEGTQMAAWYIPALGPAPKWCSYIDTLTDEMDSADSMGAGSGKGVYEDFKFVDRPELERLGMSHLIGTQLLRPYMHGYFISLALYERARLLNNPTAYADARERAIKAKLEKQAESRIRAVKNPKLDAGVRVNKELAEKVARDAEVAKKKQAKRDAKAAVAAAFTTTTERDSETAAMETEEPNASPANLLSDPRFSQLFQDPAFQIDTASREFAMLNPSTALKQARDGPRKLTAVEDEENESDRESVDPDMESDASSSEDGQEDVGAESDSSDEGDLGQYDPRARDASGKRPKNLNQAPGTRGNRGGRSTGSRLVDDDDDEDGHSGAGRGNKKRSFEDRLKATKSNGGSRRPRASDFMGDDQGPKMGARSFTWTPSKGSHRDQDKSYERKSGGAGKAKGDESFGYGLSKGAGAEEGKGVEGLSDEARFGRQKRRHPNRSASKNVIMRRN</sequence>
<dbReference type="Gene3D" id="2.130.10.10">
    <property type="entry name" value="YVTN repeat-like/Quinoprotein amine dehydrogenase"/>
    <property type="match status" value="1"/>
</dbReference>